<proteinExistence type="predicted"/>
<dbReference type="EMBL" id="CAJJDN010000229">
    <property type="protein sequence ID" value="CAD8129556.1"/>
    <property type="molecule type" value="Genomic_DNA"/>
</dbReference>
<feature type="region of interest" description="Disordered" evidence="2">
    <location>
        <begin position="134"/>
        <end position="156"/>
    </location>
</feature>
<feature type="compositionally biased region" description="Low complexity" evidence="2">
    <location>
        <begin position="134"/>
        <end position="146"/>
    </location>
</feature>
<reference evidence="3" key="1">
    <citation type="submission" date="2021-01" db="EMBL/GenBank/DDBJ databases">
        <authorList>
            <consortium name="Genoscope - CEA"/>
            <person name="William W."/>
        </authorList>
    </citation>
    <scope>NUCLEOTIDE SEQUENCE</scope>
</reference>
<dbReference type="InterPro" id="IPR001680">
    <property type="entry name" value="WD40_rpt"/>
</dbReference>
<sequence>MNFLILQYQFYLNRKCRLDVLKLIIKISRQQEFVLRATVNIKGHIAIIVYLIMFKILINQYLWNAQMNGLKGEFSLLAIYKKMLNSVNQSLKVLQNYLFLTSTQISNKQESLRLITQLEAQVKQKFVSNNQLTNSNNQSNKLNKLQSKQEKKNKDSKRLEPLIQEQNQQVSILKSNLKPFTFDLIEQNTIKQYQLCIAIAFNKDSSIVVTGCNEKIKVYQNILGKLNQLQVLNENSDYVWTLNFMKDTNNFVSGSDDQLIIIWQGNGKNQWNCQQILNGHLDSILCLLLNNNDDLIISGSSDNTIKFWMKQNQWLCQQIITEHTERVFSLSLNDQQNKVISQINHRFITQISLSLNIIKQKKQKQEPLNYSI</sequence>
<comment type="caution">
    <text evidence="3">The sequence shown here is derived from an EMBL/GenBank/DDBJ whole genome shotgun (WGS) entry which is preliminary data.</text>
</comment>
<feature type="repeat" description="WD" evidence="1">
    <location>
        <begin position="277"/>
        <end position="308"/>
    </location>
</feature>
<dbReference type="PANTHER" id="PTHR19920">
    <property type="entry name" value="WD40 PROTEIN CIAO1"/>
    <property type="match status" value="1"/>
</dbReference>
<feature type="compositionally biased region" description="Basic and acidic residues" evidence="2">
    <location>
        <begin position="147"/>
        <end position="156"/>
    </location>
</feature>
<protein>
    <submittedName>
        <fullName evidence="3">Uncharacterized protein</fullName>
    </submittedName>
</protein>
<name>A0A8S1RMY7_9CILI</name>
<dbReference type="PROSITE" id="PS50294">
    <property type="entry name" value="WD_REPEATS_REGION"/>
    <property type="match status" value="1"/>
</dbReference>
<feature type="repeat" description="WD" evidence="1">
    <location>
        <begin position="232"/>
        <end position="264"/>
    </location>
</feature>
<dbReference type="GO" id="GO:0097361">
    <property type="term" value="C:cytosolic [4Fe-4S] assembly targeting complex"/>
    <property type="evidence" value="ECO:0007669"/>
    <property type="project" value="TreeGrafter"/>
</dbReference>
<evidence type="ECO:0000313" key="4">
    <source>
        <dbReference type="Proteomes" id="UP000692954"/>
    </source>
</evidence>
<dbReference type="PANTHER" id="PTHR19920:SF0">
    <property type="entry name" value="CYTOSOLIC IRON-SULFUR PROTEIN ASSEMBLY PROTEIN CIAO1-RELATED"/>
    <property type="match status" value="1"/>
</dbReference>
<dbReference type="Pfam" id="PF00400">
    <property type="entry name" value="WD40"/>
    <property type="match status" value="2"/>
</dbReference>
<keyword evidence="1" id="KW-0853">WD repeat</keyword>
<dbReference type="GO" id="GO:0016226">
    <property type="term" value="P:iron-sulfur cluster assembly"/>
    <property type="evidence" value="ECO:0007669"/>
    <property type="project" value="TreeGrafter"/>
</dbReference>
<dbReference type="Proteomes" id="UP000692954">
    <property type="component" value="Unassembled WGS sequence"/>
</dbReference>
<organism evidence="3 4">
    <name type="scientific">Paramecium sonneborni</name>
    <dbReference type="NCBI Taxonomy" id="65129"/>
    <lineage>
        <taxon>Eukaryota</taxon>
        <taxon>Sar</taxon>
        <taxon>Alveolata</taxon>
        <taxon>Ciliophora</taxon>
        <taxon>Intramacronucleata</taxon>
        <taxon>Oligohymenophorea</taxon>
        <taxon>Peniculida</taxon>
        <taxon>Parameciidae</taxon>
        <taxon>Paramecium</taxon>
    </lineage>
</organism>
<evidence type="ECO:0000313" key="3">
    <source>
        <dbReference type="EMBL" id="CAD8129556.1"/>
    </source>
</evidence>
<dbReference type="AlphaFoldDB" id="A0A8S1RMY7"/>
<accession>A0A8S1RMY7</accession>
<dbReference type="SMART" id="SM00320">
    <property type="entry name" value="WD40"/>
    <property type="match status" value="3"/>
</dbReference>
<dbReference type="PROSITE" id="PS50082">
    <property type="entry name" value="WD_REPEATS_2"/>
    <property type="match status" value="2"/>
</dbReference>
<evidence type="ECO:0000256" key="2">
    <source>
        <dbReference type="SAM" id="MobiDB-lite"/>
    </source>
</evidence>
<evidence type="ECO:0000256" key="1">
    <source>
        <dbReference type="PROSITE-ProRule" id="PRU00221"/>
    </source>
</evidence>
<keyword evidence="4" id="KW-1185">Reference proteome</keyword>
<gene>
    <name evidence="3" type="ORF">PSON_ATCC_30995.1.T2290012</name>
</gene>